<sequence length="123" mass="13916">MKNLLLLGSALLATMASFAQIKKESDEPLNLSQYWKNQQKNDASSQPYLQLFKKKEPVAQQLTMADILPLLKEADMKNNMPVLYPDSDYVFNMPGTHAFDPTKVKGGVFFIKPQVEKVVPKKD</sequence>
<evidence type="ECO:0000313" key="2">
    <source>
        <dbReference type="EMBL" id="TDO25715.1"/>
    </source>
</evidence>
<keyword evidence="1" id="KW-0732">Signal</keyword>
<dbReference type="EMBL" id="SNWP01000012">
    <property type="protein sequence ID" value="TDO25715.1"/>
    <property type="molecule type" value="Genomic_DNA"/>
</dbReference>
<keyword evidence="3" id="KW-1185">Reference proteome</keyword>
<accession>A0A4R6IV16</accession>
<feature type="chain" id="PRO_5020351584" evidence="1">
    <location>
        <begin position="20"/>
        <end position="123"/>
    </location>
</feature>
<protein>
    <submittedName>
        <fullName evidence="2">Uncharacterized protein</fullName>
    </submittedName>
</protein>
<dbReference type="Proteomes" id="UP000295741">
    <property type="component" value="Unassembled WGS sequence"/>
</dbReference>
<comment type="caution">
    <text evidence="2">The sequence shown here is derived from an EMBL/GenBank/DDBJ whole genome shotgun (WGS) entry which is preliminary data.</text>
</comment>
<name>A0A4R6IV16_9BACT</name>
<proteinExistence type="predicted"/>
<evidence type="ECO:0000313" key="3">
    <source>
        <dbReference type="Proteomes" id="UP000295741"/>
    </source>
</evidence>
<evidence type="ECO:0000256" key="1">
    <source>
        <dbReference type="SAM" id="SignalP"/>
    </source>
</evidence>
<feature type="signal peptide" evidence="1">
    <location>
        <begin position="1"/>
        <end position="19"/>
    </location>
</feature>
<dbReference type="AlphaFoldDB" id="A0A4R6IV16"/>
<organism evidence="2 3">
    <name type="scientific">Sediminibacterium goheungense</name>
    <dbReference type="NCBI Taxonomy" id="1086393"/>
    <lineage>
        <taxon>Bacteria</taxon>
        <taxon>Pseudomonadati</taxon>
        <taxon>Bacteroidota</taxon>
        <taxon>Chitinophagia</taxon>
        <taxon>Chitinophagales</taxon>
        <taxon>Chitinophagaceae</taxon>
        <taxon>Sediminibacterium</taxon>
    </lineage>
</organism>
<gene>
    <name evidence="2" type="ORF">BC659_2638</name>
</gene>
<dbReference type="RefSeq" id="WP_133475209.1">
    <property type="nucleotide sequence ID" value="NZ_SNWP01000012.1"/>
</dbReference>
<reference evidence="2 3" key="1">
    <citation type="submission" date="2019-03" db="EMBL/GenBank/DDBJ databases">
        <title>Genomic Encyclopedia of Archaeal and Bacterial Type Strains, Phase II (KMG-II): from individual species to whole genera.</title>
        <authorList>
            <person name="Goeker M."/>
        </authorList>
    </citation>
    <scope>NUCLEOTIDE SEQUENCE [LARGE SCALE GENOMIC DNA]</scope>
    <source>
        <strain evidence="2 3">DSM 28323</strain>
    </source>
</reference>